<dbReference type="Proteomes" id="UP001156932">
    <property type="component" value="Segment"/>
</dbReference>
<dbReference type="EMBL" id="OP880254">
    <property type="protein sequence ID" value="WAE39664.1"/>
    <property type="molecule type" value="Genomic_DNA"/>
</dbReference>
<gene>
    <name evidence="1" type="ORF">NNKAGPMP_00028</name>
</gene>
<reference evidence="1 2" key="1">
    <citation type="submission" date="2022-10" db="EMBL/GenBank/DDBJ databases">
        <title>Evolutionary Diversification of Methanotrophic Ca. Methanophagales (ANME-1) and Their Expansive Virome.</title>
        <authorList>
            <person name="Laso-Perez R."/>
            <person name="Wu F."/>
            <person name="Cremiere A."/>
            <person name="Speth D.R."/>
            <person name="Magyar J.S."/>
            <person name="Krupovic M."/>
            <person name="Orphan V.J."/>
        </authorList>
    </citation>
    <scope>NUCLEOTIDE SEQUENCE [LARGE SCALE GENOMIC DNA]</scope>
</reference>
<proteinExistence type="predicted"/>
<sequence length="123" mass="14059">MKCTFCKKRIRNARNATKGIINGKITYFCSEACAKLAEKIAEYVPKVERELGYEWIRVYLALVAMHIEKRLPKCENCLDYILGICEGGVEPFECFFRKLKKAKEAGMGLYDIILIKHEGGDMA</sequence>
<protein>
    <submittedName>
        <fullName evidence="1">Uncharacterized protein</fullName>
    </submittedName>
</protein>
<accession>A0A9E8V9R9</accession>
<organism evidence="1 2">
    <name type="scientific">Methanophagales virus GBV303</name>
    <dbReference type="NCBI Taxonomy" id="2986514"/>
    <lineage>
        <taxon>Viruses</taxon>
        <taxon>Viruses incertae sedis</taxon>
        <taxon>Itzamnaviridae</taxon>
        <taxon>Demiitzamnavirus</taxon>
        <taxon>Demiitzamnavirus mexicoense</taxon>
    </lineage>
</organism>
<evidence type="ECO:0000313" key="1">
    <source>
        <dbReference type="EMBL" id="WAE39664.1"/>
    </source>
</evidence>
<keyword evidence="2" id="KW-1185">Reference proteome</keyword>
<name>A0A9E8V9R9_9VIRU</name>
<evidence type="ECO:0000313" key="2">
    <source>
        <dbReference type="Proteomes" id="UP001156932"/>
    </source>
</evidence>